<feature type="transmembrane region" description="Helical" evidence="1">
    <location>
        <begin position="162"/>
        <end position="183"/>
    </location>
</feature>
<keyword evidence="1" id="KW-0472">Membrane</keyword>
<sequence>MSAGQYCPFHFVGLFTAAAGVLPLLVLAILSAEGMWPPGSVFQAGAGRAISETLRAGDRAGIQACLPLQARSGGHNTTLSGGLPKARSGGTSRCPGSRNARFGDRLWIALGSVLGAVLLKILLMMMFTGMPVMMLMMMTLTMTMMMMMMMVMMVMMMMMMMVTVMMAMITVIIITTIIIDVLMV</sequence>
<dbReference type="AlphaFoldDB" id="A0A1Q9DCM9"/>
<keyword evidence="1" id="KW-0812">Transmembrane</keyword>
<protein>
    <submittedName>
        <fullName evidence="2">Uncharacterized protein</fullName>
    </submittedName>
</protein>
<name>A0A1Q9DCM9_SYMMI</name>
<comment type="caution">
    <text evidence="2">The sequence shown here is derived from an EMBL/GenBank/DDBJ whole genome shotgun (WGS) entry which is preliminary data.</text>
</comment>
<feature type="transmembrane region" description="Helical" evidence="1">
    <location>
        <begin position="12"/>
        <end position="30"/>
    </location>
</feature>
<keyword evidence="1" id="KW-1133">Transmembrane helix</keyword>
<dbReference type="EMBL" id="LSRX01000601">
    <property type="protein sequence ID" value="OLP92929.1"/>
    <property type="molecule type" value="Genomic_DNA"/>
</dbReference>
<feature type="transmembrane region" description="Helical" evidence="1">
    <location>
        <begin position="106"/>
        <end position="127"/>
    </location>
</feature>
<evidence type="ECO:0000313" key="2">
    <source>
        <dbReference type="EMBL" id="OLP92929.1"/>
    </source>
</evidence>
<keyword evidence="3" id="KW-1185">Reference proteome</keyword>
<reference evidence="2 3" key="1">
    <citation type="submission" date="2016-02" db="EMBL/GenBank/DDBJ databases">
        <title>Genome analysis of coral dinoflagellate symbionts highlights evolutionary adaptations to a symbiotic lifestyle.</title>
        <authorList>
            <person name="Aranda M."/>
            <person name="Li Y."/>
            <person name="Liew Y.J."/>
            <person name="Baumgarten S."/>
            <person name="Simakov O."/>
            <person name="Wilson M."/>
            <person name="Piel J."/>
            <person name="Ashoor H."/>
            <person name="Bougouffa S."/>
            <person name="Bajic V.B."/>
            <person name="Ryu T."/>
            <person name="Ravasi T."/>
            <person name="Bayer T."/>
            <person name="Micklem G."/>
            <person name="Kim H."/>
            <person name="Bhak J."/>
            <person name="Lajeunesse T.C."/>
            <person name="Voolstra C.R."/>
        </authorList>
    </citation>
    <scope>NUCLEOTIDE SEQUENCE [LARGE SCALE GENOMIC DNA]</scope>
    <source>
        <strain evidence="2 3">CCMP2467</strain>
    </source>
</reference>
<organism evidence="2 3">
    <name type="scientific">Symbiodinium microadriaticum</name>
    <name type="common">Dinoflagellate</name>
    <name type="synonym">Zooxanthella microadriatica</name>
    <dbReference type="NCBI Taxonomy" id="2951"/>
    <lineage>
        <taxon>Eukaryota</taxon>
        <taxon>Sar</taxon>
        <taxon>Alveolata</taxon>
        <taxon>Dinophyceae</taxon>
        <taxon>Suessiales</taxon>
        <taxon>Symbiodiniaceae</taxon>
        <taxon>Symbiodinium</taxon>
    </lineage>
</organism>
<gene>
    <name evidence="2" type="ORF">AK812_SmicGene25219</name>
</gene>
<proteinExistence type="predicted"/>
<evidence type="ECO:0000313" key="3">
    <source>
        <dbReference type="Proteomes" id="UP000186817"/>
    </source>
</evidence>
<evidence type="ECO:0000256" key="1">
    <source>
        <dbReference type="SAM" id="Phobius"/>
    </source>
</evidence>
<feature type="transmembrane region" description="Helical" evidence="1">
    <location>
        <begin position="133"/>
        <end position="155"/>
    </location>
</feature>
<accession>A0A1Q9DCM9</accession>
<dbReference type="Proteomes" id="UP000186817">
    <property type="component" value="Unassembled WGS sequence"/>
</dbReference>